<name>A0AAW1XXK1_RUBAR</name>
<feature type="signal peptide" evidence="3">
    <location>
        <begin position="1"/>
        <end position="20"/>
    </location>
</feature>
<keyword evidence="5" id="KW-1185">Reference proteome</keyword>
<evidence type="ECO:0000256" key="1">
    <source>
        <dbReference type="SAM" id="MobiDB-lite"/>
    </source>
</evidence>
<keyword evidence="2" id="KW-0812">Transmembrane</keyword>
<accession>A0AAW1XXK1</accession>
<comment type="caution">
    <text evidence="4">The sequence shown here is derived from an EMBL/GenBank/DDBJ whole genome shotgun (WGS) entry which is preliminary data.</text>
</comment>
<evidence type="ECO:0000313" key="4">
    <source>
        <dbReference type="EMBL" id="KAK9940650.1"/>
    </source>
</evidence>
<keyword evidence="2" id="KW-1133">Transmembrane helix</keyword>
<proteinExistence type="predicted"/>
<keyword evidence="2" id="KW-0472">Membrane</keyword>
<evidence type="ECO:0000256" key="3">
    <source>
        <dbReference type="SAM" id="SignalP"/>
    </source>
</evidence>
<feature type="transmembrane region" description="Helical" evidence="2">
    <location>
        <begin position="129"/>
        <end position="154"/>
    </location>
</feature>
<dbReference type="AlphaFoldDB" id="A0AAW1XXK1"/>
<dbReference type="Proteomes" id="UP001457282">
    <property type="component" value="Unassembled WGS sequence"/>
</dbReference>
<feature type="chain" id="PRO_5043374085" evidence="3">
    <location>
        <begin position="21"/>
        <end position="159"/>
    </location>
</feature>
<dbReference type="EMBL" id="JBEDUW010000003">
    <property type="protein sequence ID" value="KAK9940650.1"/>
    <property type="molecule type" value="Genomic_DNA"/>
</dbReference>
<protein>
    <submittedName>
        <fullName evidence="4">Uncharacterized protein</fullName>
    </submittedName>
</protein>
<sequence length="159" mass="17337">MAKMLLSLFLVLVLLQVTHSSTTVPNPAGDSSRSSATSPITDSLTASPSATLNSVTNPESNPGYLLSLFTNLCPRIDGGFCSRILLGMYSFMNENPIGCSVLLALAINQWNMPLPSTFFSGADISDQQLLAGVISIFLVTFLRALMFLVLRYLVWRRWS</sequence>
<organism evidence="4 5">
    <name type="scientific">Rubus argutus</name>
    <name type="common">Southern blackberry</name>
    <dbReference type="NCBI Taxonomy" id="59490"/>
    <lineage>
        <taxon>Eukaryota</taxon>
        <taxon>Viridiplantae</taxon>
        <taxon>Streptophyta</taxon>
        <taxon>Embryophyta</taxon>
        <taxon>Tracheophyta</taxon>
        <taxon>Spermatophyta</taxon>
        <taxon>Magnoliopsida</taxon>
        <taxon>eudicotyledons</taxon>
        <taxon>Gunneridae</taxon>
        <taxon>Pentapetalae</taxon>
        <taxon>rosids</taxon>
        <taxon>fabids</taxon>
        <taxon>Rosales</taxon>
        <taxon>Rosaceae</taxon>
        <taxon>Rosoideae</taxon>
        <taxon>Rosoideae incertae sedis</taxon>
        <taxon>Rubus</taxon>
    </lineage>
</organism>
<evidence type="ECO:0000313" key="5">
    <source>
        <dbReference type="Proteomes" id="UP001457282"/>
    </source>
</evidence>
<keyword evidence="3" id="KW-0732">Signal</keyword>
<gene>
    <name evidence="4" type="ORF">M0R45_017300</name>
</gene>
<feature type="region of interest" description="Disordered" evidence="1">
    <location>
        <begin position="22"/>
        <end position="55"/>
    </location>
</feature>
<evidence type="ECO:0000256" key="2">
    <source>
        <dbReference type="SAM" id="Phobius"/>
    </source>
</evidence>
<reference evidence="4 5" key="1">
    <citation type="journal article" date="2023" name="G3 (Bethesda)">
        <title>A chromosome-length genome assembly and annotation of blackberry (Rubus argutus, cv. 'Hillquist').</title>
        <authorList>
            <person name="Bruna T."/>
            <person name="Aryal R."/>
            <person name="Dudchenko O."/>
            <person name="Sargent D.J."/>
            <person name="Mead D."/>
            <person name="Buti M."/>
            <person name="Cavallini A."/>
            <person name="Hytonen T."/>
            <person name="Andres J."/>
            <person name="Pham M."/>
            <person name="Weisz D."/>
            <person name="Mascagni F."/>
            <person name="Usai G."/>
            <person name="Natali L."/>
            <person name="Bassil N."/>
            <person name="Fernandez G.E."/>
            <person name="Lomsadze A."/>
            <person name="Armour M."/>
            <person name="Olukolu B."/>
            <person name="Poorten T."/>
            <person name="Britton C."/>
            <person name="Davik J."/>
            <person name="Ashrafi H."/>
            <person name="Aiden E.L."/>
            <person name="Borodovsky M."/>
            <person name="Worthington M."/>
        </authorList>
    </citation>
    <scope>NUCLEOTIDE SEQUENCE [LARGE SCALE GENOMIC DNA]</scope>
    <source>
        <strain evidence="4">PI 553951</strain>
    </source>
</reference>